<sequence>MLAHPNRELGLPPEPRLPADPALSQWGDSSLAADIHGVLSGAGEVTSLLTAAIDREPDPVRAARAVLARTACADLCRRLKEAAAAQSPETLGALLIEMDNLCTEVSELELLVEDH</sequence>
<protein>
    <submittedName>
        <fullName evidence="2">Uncharacterized protein</fullName>
    </submittedName>
</protein>
<accession>A0A542Y8C0</accession>
<keyword evidence="3" id="KW-1185">Reference proteome</keyword>
<feature type="region of interest" description="Disordered" evidence="1">
    <location>
        <begin position="1"/>
        <end position="23"/>
    </location>
</feature>
<dbReference type="EMBL" id="VFON01000001">
    <property type="protein sequence ID" value="TQL44277.1"/>
    <property type="molecule type" value="Genomic_DNA"/>
</dbReference>
<dbReference type="AlphaFoldDB" id="A0A542Y8C0"/>
<evidence type="ECO:0000313" key="3">
    <source>
        <dbReference type="Proteomes" id="UP000319094"/>
    </source>
</evidence>
<evidence type="ECO:0000256" key="1">
    <source>
        <dbReference type="SAM" id="MobiDB-lite"/>
    </source>
</evidence>
<name>A0A542Y8C0_9MICO</name>
<comment type="caution">
    <text evidence="2">The sequence shown here is derived from an EMBL/GenBank/DDBJ whole genome shotgun (WGS) entry which is preliminary data.</text>
</comment>
<reference evidence="2 3" key="1">
    <citation type="submission" date="2019-06" db="EMBL/GenBank/DDBJ databases">
        <title>Sequencing the genomes of 1000 actinobacteria strains.</title>
        <authorList>
            <person name="Klenk H.-P."/>
        </authorList>
    </citation>
    <scope>NUCLEOTIDE SEQUENCE [LARGE SCALE GENOMIC DNA]</scope>
    <source>
        <strain evidence="2 3">DSM 8803</strain>
    </source>
</reference>
<evidence type="ECO:0000313" key="2">
    <source>
        <dbReference type="EMBL" id="TQL44277.1"/>
    </source>
</evidence>
<dbReference type="Proteomes" id="UP000319094">
    <property type="component" value="Unassembled WGS sequence"/>
</dbReference>
<dbReference type="RefSeq" id="WP_141887483.1">
    <property type="nucleotide sequence ID" value="NZ_BAAAUY010000011.1"/>
</dbReference>
<organism evidence="2 3">
    <name type="scientific">Leucobacter komagatae</name>
    <dbReference type="NCBI Taxonomy" id="55969"/>
    <lineage>
        <taxon>Bacteria</taxon>
        <taxon>Bacillati</taxon>
        <taxon>Actinomycetota</taxon>
        <taxon>Actinomycetes</taxon>
        <taxon>Micrococcales</taxon>
        <taxon>Microbacteriaceae</taxon>
        <taxon>Leucobacter</taxon>
    </lineage>
</organism>
<proteinExistence type="predicted"/>
<gene>
    <name evidence="2" type="ORF">FB468_2328</name>
</gene>